<dbReference type="Pfam" id="PF07690">
    <property type="entry name" value="MFS_1"/>
    <property type="match status" value="1"/>
</dbReference>
<keyword evidence="5 6" id="KW-0472">Membrane</keyword>
<dbReference type="Gene3D" id="1.20.1250.20">
    <property type="entry name" value="MFS general substrate transporter like domains"/>
    <property type="match status" value="1"/>
</dbReference>
<gene>
    <name evidence="8" type="ordered locus">Dd1591_2738</name>
</gene>
<feature type="transmembrane region" description="Helical" evidence="6">
    <location>
        <begin position="284"/>
        <end position="305"/>
    </location>
</feature>
<dbReference type="GO" id="GO:0005886">
    <property type="term" value="C:plasma membrane"/>
    <property type="evidence" value="ECO:0007669"/>
    <property type="project" value="UniProtKB-SubCell"/>
</dbReference>
<sequence length="416" mass="43426" precursor="true">MLSSHSTQNLHGEERKAWGAVVAMSLAAFALVASEFMLVSLLTPLATDLIITEGQAGMGISVSGLFALFTALLIAPVAARVERKRLLLSMVLLMVVSGTVVAFAANYEMFMAGRALIGVAIGGFWSLSAATSIRLVPAHQVPRALALVNGGNALATVIAAPVGSYLGAFIGWRWAFFTVVPVAMMALAWLMLSMPRLTPRPTSSGGSGNVLLLLKKPPIALGMLAVAGFFMGQFMLFTYLRPFLEAVTRLDISMVSFVLLLIGVGGLIGTFLIGVFLEDDNGLYRTLVSVPIMMAAIATALVVYGDAMFTTAALLAVWGLIATATPVAWFTWIARTVPNDVEAGGGLFVAICQLAIALGGTVGGIIFDTLGYRATFEASALLLAVTAVLSYLAGRSAAKAAGEADVQTTEALVLGE</sequence>
<dbReference type="InterPro" id="IPR050189">
    <property type="entry name" value="MFS_Efflux_Transporters"/>
</dbReference>
<feature type="transmembrane region" description="Helical" evidence="6">
    <location>
        <begin position="86"/>
        <end position="105"/>
    </location>
</feature>
<dbReference type="STRING" id="561229.Dd1591_2738"/>
<keyword evidence="2" id="KW-1003">Cell membrane</keyword>
<dbReference type="InterPro" id="IPR020846">
    <property type="entry name" value="MFS_dom"/>
</dbReference>
<dbReference type="HOGENOM" id="CLU_001265_61_1_6"/>
<dbReference type="EMBL" id="CP001655">
    <property type="protein sequence ID" value="ACT07562.1"/>
    <property type="molecule type" value="Genomic_DNA"/>
</dbReference>
<feature type="transmembrane region" description="Helical" evidence="6">
    <location>
        <begin position="58"/>
        <end position="79"/>
    </location>
</feature>
<feature type="transmembrane region" description="Helical" evidence="6">
    <location>
        <begin position="21"/>
        <end position="46"/>
    </location>
</feature>
<feature type="transmembrane region" description="Helical" evidence="6">
    <location>
        <begin position="311"/>
        <end position="334"/>
    </location>
</feature>
<feature type="transmembrane region" description="Helical" evidence="6">
    <location>
        <begin position="346"/>
        <end position="367"/>
    </location>
</feature>
<evidence type="ECO:0000259" key="7">
    <source>
        <dbReference type="PROSITE" id="PS50850"/>
    </source>
</evidence>
<dbReference type="PANTHER" id="PTHR43124">
    <property type="entry name" value="PURINE EFFLUX PUMP PBUE"/>
    <property type="match status" value="1"/>
</dbReference>
<protein>
    <submittedName>
        <fullName evidence="8">Major facilitator superfamily MFS_1</fullName>
    </submittedName>
</protein>
<evidence type="ECO:0000256" key="5">
    <source>
        <dbReference type="ARBA" id="ARBA00023136"/>
    </source>
</evidence>
<dbReference type="AlphaFoldDB" id="C6CN37"/>
<dbReference type="CDD" id="cd17324">
    <property type="entry name" value="MFS_NepI_like"/>
    <property type="match status" value="1"/>
</dbReference>
<feature type="transmembrane region" description="Helical" evidence="6">
    <location>
        <begin position="252"/>
        <end position="277"/>
    </location>
</feature>
<evidence type="ECO:0000256" key="2">
    <source>
        <dbReference type="ARBA" id="ARBA00022475"/>
    </source>
</evidence>
<comment type="subcellular location">
    <subcellularLocation>
        <location evidence="1">Cell membrane</location>
        <topology evidence="1">Multi-pass membrane protein</topology>
    </subcellularLocation>
</comment>
<feature type="domain" description="Major facilitator superfamily (MFS) profile" evidence="7">
    <location>
        <begin position="20"/>
        <end position="398"/>
    </location>
</feature>
<evidence type="ECO:0000256" key="3">
    <source>
        <dbReference type="ARBA" id="ARBA00022692"/>
    </source>
</evidence>
<dbReference type="InterPro" id="IPR011701">
    <property type="entry name" value="MFS"/>
</dbReference>
<evidence type="ECO:0000256" key="1">
    <source>
        <dbReference type="ARBA" id="ARBA00004651"/>
    </source>
</evidence>
<dbReference type="SUPFAM" id="SSF103473">
    <property type="entry name" value="MFS general substrate transporter"/>
    <property type="match status" value="1"/>
</dbReference>
<evidence type="ECO:0000256" key="6">
    <source>
        <dbReference type="SAM" id="Phobius"/>
    </source>
</evidence>
<feature type="transmembrane region" description="Helical" evidence="6">
    <location>
        <begin position="111"/>
        <end position="133"/>
    </location>
</feature>
<evidence type="ECO:0000313" key="8">
    <source>
        <dbReference type="EMBL" id="ACT07562.1"/>
    </source>
</evidence>
<feature type="transmembrane region" description="Helical" evidence="6">
    <location>
        <begin position="373"/>
        <end position="393"/>
    </location>
</feature>
<dbReference type="GO" id="GO:0022857">
    <property type="term" value="F:transmembrane transporter activity"/>
    <property type="evidence" value="ECO:0007669"/>
    <property type="project" value="InterPro"/>
</dbReference>
<feature type="transmembrane region" description="Helical" evidence="6">
    <location>
        <begin position="219"/>
        <end position="240"/>
    </location>
</feature>
<accession>C6CN37</accession>
<organism evidence="8 9">
    <name type="scientific">Dickeya chrysanthemi (strain Ech1591)</name>
    <name type="common">Dickeya zeae (strain Ech1591)</name>
    <dbReference type="NCBI Taxonomy" id="561229"/>
    <lineage>
        <taxon>Bacteria</taxon>
        <taxon>Pseudomonadati</taxon>
        <taxon>Pseudomonadota</taxon>
        <taxon>Gammaproteobacteria</taxon>
        <taxon>Enterobacterales</taxon>
        <taxon>Pectobacteriaceae</taxon>
        <taxon>Dickeya</taxon>
    </lineage>
</organism>
<feature type="transmembrane region" description="Helical" evidence="6">
    <location>
        <begin position="172"/>
        <end position="192"/>
    </location>
</feature>
<feature type="transmembrane region" description="Helical" evidence="6">
    <location>
        <begin position="145"/>
        <end position="166"/>
    </location>
</feature>
<keyword evidence="3 6" id="KW-0812">Transmembrane</keyword>
<name>C6CN37_DICC1</name>
<keyword evidence="4 6" id="KW-1133">Transmembrane helix</keyword>
<dbReference type="KEGG" id="dze:Dd1591_2738"/>
<dbReference type="InterPro" id="IPR036259">
    <property type="entry name" value="MFS_trans_sf"/>
</dbReference>
<reference evidence="8 9" key="1">
    <citation type="submission" date="2009-06" db="EMBL/GenBank/DDBJ databases">
        <title>Complete sequence of Dickeya zeae Ech1591.</title>
        <authorList>
            <consortium name="US DOE Joint Genome Institute"/>
            <person name="Lucas S."/>
            <person name="Copeland A."/>
            <person name="Lapidus A."/>
            <person name="Glavina del Rio T."/>
            <person name="Tice H."/>
            <person name="Bruce D."/>
            <person name="Goodwin L."/>
            <person name="Pitluck S."/>
            <person name="Chertkov O."/>
            <person name="Brettin T."/>
            <person name="Detter J.C."/>
            <person name="Han C."/>
            <person name="Larimer F."/>
            <person name="Land M."/>
            <person name="Hauser L."/>
            <person name="Kyrpides N."/>
            <person name="Ovchinnikova G."/>
            <person name="Balakrishnan V."/>
            <person name="Glasner J."/>
            <person name="Perna N.T."/>
        </authorList>
    </citation>
    <scope>NUCLEOTIDE SEQUENCE [LARGE SCALE GENOMIC DNA]</scope>
    <source>
        <strain evidence="8 9">Ech1591</strain>
    </source>
</reference>
<dbReference type="eggNOG" id="COG2814">
    <property type="taxonomic scope" value="Bacteria"/>
</dbReference>
<evidence type="ECO:0000313" key="9">
    <source>
        <dbReference type="Proteomes" id="UP000002735"/>
    </source>
</evidence>
<dbReference type="PANTHER" id="PTHR43124:SF5">
    <property type="entry name" value="PURINE RIBONUCLEOSIDE EFFLUX PUMP NEPI"/>
    <property type="match status" value="1"/>
</dbReference>
<dbReference type="PROSITE" id="PS50850">
    <property type="entry name" value="MFS"/>
    <property type="match status" value="1"/>
</dbReference>
<evidence type="ECO:0000256" key="4">
    <source>
        <dbReference type="ARBA" id="ARBA00022989"/>
    </source>
</evidence>
<proteinExistence type="predicted"/>
<dbReference type="Proteomes" id="UP000002735">
    <property type="component" value="Chromosome"/>
</dbReference>